<keyword evidence="6 7" id="KW-0472">Membrane</keyword>
<evidence type="ECO:0000256" key="4">
    <source>
        <dbReference type="ARBA" id="ARBA00022692"/>
    </source>
</evidence>
<feature type="transmembrane region" description="Helical" evidence="7">
    <location>
        <begin position="7"/>
        <end position="30"/>
    </location>
</feature>
<keyword evidence="5 7" id="KW-1133">Transmembrane helix</keyword>
<organism evidence="8 9">
    <name type="scientific">Dinoroseobacter shibae (strain DSM 16493 / NCIMB 14021 / DFL 12)</name>
    <dbReference type="NCBI Taxonomy" id="398580"/>
    <lineage>
        <taxon>Bacteria</taxon>
        <taxon>Pseudomonadati</taxon>
        <taxon>Pseudomonadota</taxon>
        <taxon>Alphaproteobacteria</taxon>
        <taxon>Rhodobacterales</taxon>
        <taxon>Roseobacteraceae</taxon>
        <taxon>Dinoroseobacter</taxon>
    </lineage>
</organism>
<protein>
    <submittedName>
        <fullName evidence="8">Cation antiporter</fullName>
    </submittedName>
</protein>
<evidence type="ECO:0000313" key="8">
    <source>
        <dbReference type="EMBL" id="ABV92477.1"/>
    </source>
</evidence>
<accession>A8LQT4</accession>
<keyword evidence="9" id="KW-1185">Reference proteome</keyword>
<evidence type="ECO:0000256" key="7">
    <source>
        <dbReference type="SAM" id="Phobius"/>
    </source>
</evidence>
<dbReference type="PANTHER" id="PTHR34584">
    <property type="entry name" value="NA(+)/H(+) ANTIPORTER SUBUNIT E1"/>
    <property type="match status" value="1"/>
</dbReference>
<dbReference type="Proteomes" id="UP000006833">
    <property type="component" value="Chromosome"/>
</dbReference>
<reference evidence="9" key="1">
    <citation type="journal article" date="2010" name="ISME J.">
        <title>The complete genome sequence of the algal symbiont Dinoroseobacter shibae: a hitchhiker's guide to life in the sea.</title>
        <authorList>
            <person name="Wagner-Dobler I."/>
            <person name="Ballhausen B."/>
            <person name="Berger M."/>
            <person name="Brinkhoff T."/>
            <person name="Buchholz I."/>
            <person name="Bunk B."/>
            <person name="Cypionka H."/>
            <person name="Daniel R."/>
            <person name="Drepper T."/>
            <person name="Gerdts G."/>
            <person name="Hahnke S."/>
            <person name="Han C."/>
            <person name="Jahn D."/>
            <person name="Kalhoefer D."/>
            <person name="Kiss H."/>
            <person name="Klenk H.P."/>
            <person name="Kyrpides N."/>
            <person name="Liebl W."/>
            <person name="Liesegang H."/>
            <person name="Meincke L."/>
            <person name="Pati A."/>
            <person name="Petersen J."/>
            <person name="Piekarski T."/>
            <person name="Pommerenke C."/>
            <person name="Pradella S."/>
            <person name="Pukall R."/>
            <person name="Rabus R."/>
            <person name="Stackebrandt E."/>
            <person name="Thole S."/>
            <person name="Thompson L."/>
            <person name="Tielen P."/>
            <person name="Tomasch J."/>
            <person name="von Jan M."/>
            <person name="Wanphrut N."/>
            <person name="Wichels A."/>
            <person name="Zech H."/>
            <person name="Simon M."/>
        </authorList>
    </citation>
    <scope>NUCLEOTIDE SEQUENCE [LARGE SCALE GENOMIC DNA]</scope>
    <source>
        <strain evidence="9">DSM 16493 / NCIMB 14021 / DFL 12</strain>
    </source>
</reference>
<evidence type="ECO:0000256" key="2">
    <source>
        <dbReference type="ARBA" id="ARBA00006228"/>
    </source>
</evidence>
<dbReference type="PANTHER" id="PTHR34584:SF1">
    <property type="entry name" value="NA(+)_H(+) ANTIPORTER SUBUNIT E1"/>
    <property type="match status" value="1"/>
</dbReference>
<dbReference type="KEGG" id="dsh:Dshi_0732"/>
<evidence type="ECO:0000256" key="3">
    <source>
        <dbReference type="ARBA" id="ARBA00022475"/>
    </source>
</evidence>
<dbReference type="GO" id="GO:0005886">
    <property type="term" value="C:plasma membrane"/>
    <property type="evidence" value="ECO:0007669"/>
    <property type="project" value="UniProtKB-SubCell"/>
</dbReference>
<dbReference type="InterPro" id="IPR002758">
    <property type="entry name" value="Cation_antiport_E"/>
</dbReference>
<dbReference type="PIRSF" id="PIRSF019239">
    <property type="entry name" value="MrpE"/>
    <property type="match status" value="1"/>
</dbReference>
<gene>
    <name evidence="8" type="primary">mnhE</name>
    <name evidence="8" type="ordered locus">Dshi_0732</name>
</gene>
<dbReference type="HOGENOM" id="CLU_086615_6_1_5"/>
<comment type="subcellular location">
    <subcellularLocation>
        <location evidence="1">Cell membrane</location>
        <topology evidence="1">Multi-pass membrane protein</topology>
    </subcellularLocation>
</comment>
<dbReference type="OrthoDB" id="9807187at2"/>
<dbReference type="RefSeq" id="WP_012177409.1">
    <property type="nucleotide sequence ID" value="NC_009952.1"/>
</dbReference>
<comment type="similarity">
    <text evidence="2">Belongs to the CPA3 antiporters (TC 2.A.63) subunit E family.</text>
</comment>
<proteinExistence type="inferred from homology"/>
<keyword evidence="3" id="KW-1003">Cell membrane</keyword>
<evidence type="ECO:0000256" key="6">
    <source>
        <dbReference type="ARBA" id="ARBA00023136"/>
    </source>
</evidence>
<sequence>MKLVLRIYYSINLFVYFLYELLVSSVQVAWDVLTPEMKARPILVVVPLDAKTDLELMLTANIISLTPGTLSIDLSADRTELLVHSMFGAKDPEGEIAAMKHGIERRVLRATRGVHLA</sequence>
<name>A8LQT4_DINSH</name>
<dbReference type="STRING" id="398580.Dshi_0732"/>
<evidence type="ECO:0000256" key="5">
    <source>
        <dbReference type="ARBA" id="ARBA00022989"/>
    </source>
</evidence>
<dbReference type="Pfam" id="PF01899">
    <property type="entry name" value="MNHE"/>
    <property type="match status" value="1"/>
</dbReference>
<evidence type="ECO:0000313" key="9">
    <source>
        <dbReference type="Proteomes" id="UP000006833"/>
    </source>
</evidence>
<dbReference type="eggNOG" id="COG1863">
    <property type="taxonomic scope" value="Bacteria"/>
</dbReference>
<dbReference type="EMBL" id="CP000830">
    <property type="protein sequence ID" value="ABV92477.1"/>
    <property type="molecule type" value="Genomic_DNA"/>
</dbReference>
<dbReference type="AlphaFoldDB" id="A8LQT4"/>
<keyword evidence="4 7" id="KW-0812">Transmembrane</keyword>
<dbReference type="GO" id="GO:0008324">
    <property type="term" value="F:monoatomic cation transmembrane transporter activity"/>
    <property type="evidence" value="ECO:0007669"/>
    <property type="project" value="InterPro"/>
</dbReference>
<evidence type="ECO:0000256" key="1">
    <source>
        <dbReference type="ARBA" id="ARBA00004651"/>
    </source>
</evidence>